<dbReference type="OrthoDB" id="1122334at2"/>
<proteinExistence type="predicted"/>
<dbReference type="EMBL" id="SDHZ01000004">
    <property type="protein sequence ID" value="RXK81393.1"/>
    <property type="molecule type" value="Genomic_DNA"/>
</dbReference>
<gene>
    <name evidence="2" type="ORF">ESB13_20885</name>
</gene>
<dbReference type="Gene3D" id="1.10.260.40">
    <property type="entry name" value="lambda repressor-like DNA-binding domains"/>
    <property type="match status" value="1"/>
</dbReference>
<dbReference type="NCBIfam" id="TIGR03070">
    <property type="entry name" value="couple_hipB"/>
    <property type="match status" value="1"/>
</dbReference>
<sequence>MNSIIHFIKESRKKHRLTQEDLAFKAGVGLRFLRELERGKTTVQLDKVNAVLNMFGKQVGVTDKEPDHGN</sequence>
<dbReference type="SMART" id="SM00530">
    <property type="entry name" value="HTH_XRE"/>
    <property type="match status" value="1"/>
</dbReference>
<evidence type="ECO:0000313" key="3">
    <source>
        <dbReference type="Proteomes" id="UP000290545"/>
    </source>
</evidence>
<dbReference type="Proteomes" id="UP000290545">
    <property type="component" value="Unassembled WGS sequence"/>
</dbReference>
<accession>A0A4Q1D0V4</accession>
<evidence type="ECO:0000259" key="1">
    <source>
        <dbReference type="PROSITE" id="PS50943"/>
    </source>
</evidence>
<protein>
    <submittedName>
        <fullName evidence="2">Transcriptional regulator</fullName>
    </submittedName>
</protein>
<dbReference type="AlphaFoldDB" id="A0A4Q1D0V4"/>
<dbReference type="InterPro" id="IPR017507">
    <property type="entry name" value="Tscrpt_reg_HipB-like"/>
</dbReference>
<dbReference type="RefSeq" id="WP_129005644.1">
    <property type="nucleotide sequence ID" value="NZ_SDHZ01000004.1"/>
</dbReference>
<dbReference type="InterPro" id="IPR001387">
    <property type="entry name" value="Cro/C1-type_HTH"/>
</dbReference>
<evidence type="ECO:0000313" key="2">
    <source>
        <dbReference type="EMBL" id="RXK81393.1"/>
    </source>
</evidence>
<dbReference type="GO" id="GO:0003677">
    <property type="term" value="F:DNA binding"/>
    <property type="evidence" value="ECO:0007669"/>
    <property type="project" value="InterPro"/>
</dbReference>
<dbReference type="CDD" id="cd00093">
    <property type="entry name" value="HTH_XRE"/>
    <property type="match status" value="1"/>
</dbReference>
<comment type="caution">
    <text evidence="2">The sequence shown here is derived from an EMBL/GenBank/DDBJ whole genome shotgun (WGS) entry which is preliminary data.</text>
</comment>
<dbReference type="PROSITE" id="PS50943">
    <property type="entry name" value="HTH_CROC1"/>
    <property type="match status" value="1"/>
</dbReference>
<keyword evidence="3" id="KW-1185">Reference proteome</keyword>
<dbReference type="SUPFAM" id="SSF47413">
    <property type="entry name" value="lambda repressor-like DNA-binding domains"/>
    <property type="match status" value="1"/>
</dbReference>
<reference evidence="2 3" key="1">
    <citation type="submission" date="2019-01" db="EMBL/GenBank/DDBJ databases">
        <title>Filimonas sp. strain TTM-71.</title>
        <authorList>
            <person name="Chen W.-M."/>
        </authorList>
    </citation>
    <scope>NUCLEOTIDE SEQUENCE [LARGE SCALE GENOMIC DNA]</scope>
    <source>
        <strain evidence="2 3">TTM-71</strain>
    </source>
</reference>
<feature type="domain" description="HTH cro/C1-type" evidence="1">
    <location>
        <begin position="8"/>
        <end position="62"/>
    </location>
</feature>
<dbReference type="Pfam" id="PF01381">
    <property type="entry name" value="HTH_3"/>
    <property type="match status" value="1"/>
</dbReference>
<organism evidence="2 3">
    <name type="scientific">Filimonas effusa</name>
    <dbReference type="NCBI Taxonomy" id="2508721"/>
    <lineage>
        <taxon>Bacteria</taxon>
        <taxon>Pseudomonadati</taxon>
        <taxon>Bacteroidota</taxon>
        <taxon>Chitinophagia</taxon>
        <taxon>Chitinophagales</taxon>
        <taxon>Chitinophagaceae</taxon>
        <taxon>Filimonas</taxon>
    </lineage>
</organism>
<dbReference type="InterPro" id="IPR010982">
    <property type="entry name" value="Lambda_DNA-bd_dom_sf"/>
</dbReference>
<name>A0A4Q1D0V4_9BACT</name>